<dbReference type="GO" id="GO:0000155">
    <property type="term" value="F:phosphorelay sensor kinase activity"/>
    <property type="evidence" value="ECO:0007669"/>
    <property type="project" value="InterPro"/>
</dbReference>
<evidence type="ECO:0000313" key="9">
    <source>
        <dbReference type="EMBL" id="PQV63328.1"/>
    </source>
</evidence>
<gene>
    <name evidence="9" type="ORF">B1R32_11355</name>
</gene>
<dbReference type="SUPFAM" id="SSF52172">
    <property type="entry name" value="CheY-like"/>
    <property type="match status" value="1"/>
</dbReference>
<keyword evidence="10" id="KW-1185">Reference proteome</keyword>
<dbReference type="InterPro" id="IPR035965">
    <property type="entry name" value="PAS-like_dom_sf"/>
</dbReference>
<dbReference type="InterPro" id="IPR003661">
    <property type="entry name" value="HisK_dim/P_dom"/>
</dbReference>
<dbReference type="Pfam" id="PF02518">
    <property type="entry name" value="HATPase_c"/>
    <property type="match status" value="1"/>
</dbReference>
<dbReference type="CDD" id="cd00130">
    <property type="entry name" value="PAS"/>
    <property type="match status" value="1"/>
</dbReference>
<dbReference type="FunFam" id="3.30.565.10:FF:000010">
    <property type="entry name" value="Sensor histidine kinase RcsC"/>
    <property type="match status" value="1"/>
</dbReference>
<dbReference type="SUPFAM" id="SSF55874">
    <property type="entry name" value="ATPase domain of HSP90 chaperone/DNA topoisomerase II/histidine kinase"/>
    <property type="match status" value="1"/>
</dbReference>
<dbReference type="OrthoDB" id="9794845at2"/>
<dbReference type="SMART" id="SM00091">
    <property type="entry name" value="PAS"/>
    <property type="match status" value="2"/>
</dbReference>
<dbReference type="PROSITE" id="PS50109">
    <property type="entry name" value="HIS_KIN"/>
    <property type="match status" value="1"/>
</dbReference>
<dbReference type="SMART" id="SM00388">
    <property type="entry name" value="HisKA"/>
    <property type="match status" value="1"/>
</dbReference>
<dbReference type="CDD" id="cd16922">
    <property type="entry name" value="HATPase_EvgS-ArcB-TorS-like"/>
    <property type="match status" value="1"/>
</dbReference>
<dbReference type="Pfam" id="PF00512">
    <property type="entry name" value="HisKA"/>
    <property type="match status" value="1"/>
</dbReference>
<dbReference type="PANTHER" id="PTHR43547">
    <property type="entry name" value="TWO-COMPONENT HISTIDINE KINASE"/>
    <property type="match status" value="1"/>
</dbReference>
<dbReference type="EC" id="2.7.13.3" evidence="2"/>
<evidence type="ECO:0000259" key="5">
    <source>
        <dbReference type="PROSITE" id="PS50109"/>
    </source>
</evidence>
<evidence type="ECO:0000259" key="8">
    <source>
        <dbReference type="PROSITE" id="PS50113"/>
    </source>
</evidence>
<feature type="modified residue" description="4-aspartylphosphate" evidence="4">
    <location>
        <position position="594"/>
    </location>
</feature>
<organism evidence="9 10">
    <name type="scientific">Abditibacterium utsteinense</name>
    <dbReference type="NCBI Taxonomy" id="1960156"/>
    <lineage>
        <taxon>Bacteria</taxon>
        <taxon>Pseudomonadati</taxon>
        <taxon>Abditibacteriota</taxon>
        <taxon>Abditibacteriia</taxon>
        <taxon>Abditibacteriales</taxon>
        <taxon>Abditibacteriaceae</taxon>
        <taxon>Abditibacterium</taxon>
    </lineage>
</organism>
<dbReference type="Pfam" id="PF13426">
    <property type="entry name" value="PAS_9"/>
    <property type="match status" value="1"/>
</dbReference>
<feature type="domain" description="PAC" evidence="8">
    <location>
        <begin position="86"/>
        <end position="139"/>
    </location>
</feature>
<dbReference type="Pfam" id="PF00072">
    <property type="entry name" value="Response_reg"/>
    <property type="match status" value="1"/>
</dbReference>
<keyword evidence="9" id="KW-0808">Transferase</keyword>
<dbReference type="Gene3D" id="3.30.450.20">
    <property type="entry name" value="PAS domain"/>
    <property type="match status" value="2"/>
</dbReference>
<dbReference type="Gene3D" id="3.30.565.10">
    <property type="entry name" value="Histidine kinase-like ATPase, C-terminal domain"/>
    <property type="match status" value="1"/>
</dbReference>
<dbReference type="SUPFAM" id="SSF47384">
    <property type="entry name" value="Homodimeric domain of signal transducing histidine kinase"/>
    <property type="match status" value="1"/>
</dbReference>
<dbReference type="InterPro" id="IPR011006">
    <property type="entry name" value="CheY-like_superfamily"/>
</dbReference>
<dbReference type="InterPro" id="IPR036097">
    <property type="entry name" value="HisK_dim/P_sf"/>
</dbReference>
<dbReference type="NCBIfam" id="TIGR00229">
    <property type="entry name" value="sensory_box"/>
    <property type="match status" value="1"/>
</dbReference>
<dbReference type="InterPro" id="IPR005467">
    <property type="entry name" value="His_kinase_dom"/>
</dbReference>
<comment type="catalytic activity">
    <reaction evidence="1">
        <text>ATP + protein L-histidine = ADP + protein N-phospho-L-histidine.</text>
        <dbReference type="EC" id="2.7.13.3"/>
    </reaction>
</comment>
<dbReference type="Gene3D" id="3.40.50.2300">
    <property type="match status" value="1"/>
</dbReference>
<dbReference type="Gene3D" id="1.10.287.130">
    <property type="match status" value="1"/>
</dbReference>
<dbReference type="PANTHER" id="PTHR43547:SF2">
    <property type="entry name" value="HYBRID SIGNAL TRANSDUCTION HISTIDINE KINASE C"/>
    <property type="match status" value="1"/>
</dbReference>
<evidence type="ECO:0000259" key="7">
    <source>
        <dbReference type="PROSITE" id="PS50112"/>
    </source>
</evidence>
<dbReference type="EMBL" id="NIGF01000013">
    <property type="protein sequence ID" value="PQV63328.1"/>
    <property type="molecule type" value="Genomic_DNA"/>
</dbReference>
<evidence type="ECO:0000313" key="10">
    <source>
        <dbReference type="Proteomes" id="UP000237684"/>
    </source>
</evidence>
<accession>A0A2S8SRC4</accession>
<protein>
    <recommendedName>
        <fullName evidence="2">histidine kinase</fullName>
        <ecNumber evidence="2">2.7.13.3</ecNumber>
    </recommendedName>
</protein>
<dbReference type="SMART" id="SM00448">
    <property type="entry name" value="REC"/>
    <property type="match status" value="1"/>
</dbReference>
<sequence>MQIEPSVQNIFGENLYAILVAEIRDFAIFLLDREGVIVSWNEGARLLFGYEKNEILGQKVDFLFVPEDRQNGVVEQELHKARTEGRAEDVRWHLRKDGSHVWANGVNTALKSESGELRGFAKVARDDTLRQKSEAEREELLQHLEFERRRLAGIFQSAPAFVAVLRGENHTFELANPAYYQLVGHRDIIGKPLLEALPEIEGQGFVEILDGVLHSGVPYEGREMMASLQREPNGPIEERFVDLLYQPLLEADGTISGVFSHGVDITEQVRARRGAEEANRVKDEFLATLSHELRTPLTAIIGWTSILQSGQASPQEVARGLDTIERNARAQAQLVEDILDVSRVVTGKLRLEMQPVDLVSIIEEAVDTILPAAQAKNIRLQRVLDAGANLISGDPTRLQQIVWNLLSNALKFTPKDGRVQIRLERVDSHLEVTVSDSGVGIALEVLPHVFERFRQADSTSTRSHGGLGLGLAIVRHLVELHGGSVEAHSEGVGKGAIFTLKLPLSAVRLLDVSKSDESENNEEKVPFLDGIQSLVENSPRLDGLHVLVVDDQKDTRIFLAVVLEKCGARVTAVESAAQAFAALQTLRPDVLLSDVGMPEEDGFSLIRRVRALSFEQGGKTPAAALTAFAHVEDRVRVLRSGFQIHLPKPIDPLELATVVAALAGRSNAA</sequence>
<dbReference type="AlphaFoldDB" id="A0A2S8SRC4"/>
<dbReference type="RefSeq" id="WP_123580704.1">
    <property type="nucleotide sequence ID" value="NZ_NIGF01000013.1"/>
</dbReference>
<name>A0A2S8SRC4_9BACT</name>
<feature type="domain" description="Histidine kinase" evidence="5">
    <location>
        <begin position="288"/>
        <end position="506"/>
    </location>
</feature>
<dbReference type="PROSITE" id="PS50113">
    <property type="entry name" value="PAC"/>
    <property type="match status" value="1"/>
</dbReference>
<dbReference type="InterPro" id="IPR004358">
    <property type="entry name" value="Sig_transdc_His_kin-like_C"/>
</dbReference>
<evidence type="ECO:0000256" key="1">
    <source>
        <dbReference type="ARBA" id="ARBA00000085"/>
    </source>
</evidence>
<evidence type="ECO:0000256" key="2">
    <source>
        <dbReference type="ARBA" id="ARBA00012438"/>
    </source>
</evidence>
<comment type="caution">
    <text evidence="9">The sequence shown here is derived from an EMBL/GenBank/DDBJ whole genome shotgun (WGS) entry which is preliminary data.</text>
</comment>
<dbReference type="SUPFAM" id="SSF55785">
    <property type="entry name" value="PYP-like sensor domain (PAS domain)"/>
    <property type="match status" value="2"/>
</dbReference>
<dbReference type="CDD" id="cd17580">
    <property type="entry name" value="REC_2_DhkD-like"/>
    <property type="match status" value="1"/>
</dbReference>
<feature type="domain" description="PAS" evidence="7">
    <location>
        <begin position="28"/>
        <end position="70"/>
    </location>
</feature>
<dbReference type="InParanoid" id="A0A2S8SRC4"/>
<dbReference type="Proteomes" id="UP000237684">
    <property type="component" value="Unassembled WGS sequence"/>
</dbReference>
<dbReference type="PROSITE" id="PS50110">
    <property type="entry name" value="RESPONSE_REGULATORY"/>
    <property type="match status" value="1"/>
</dbReference>
<dbReference type="InterPro" id="IPR036890">
    <property type="entry name" value="HATPase_C_sf"/>
</dbReference>
<dbReference type="Pfam" id="PF08448">
    <property type="entry name" value="PAS_4"/>
    <property type="match status" value="1"/>
</dbReference>
<dbReference type="InterPro" id="IPR003594">
    <property type="entry name" value="HATPase_dom"/>
</dbReference>
<keyword evidence="3 4" id="KW-0597">Phosphoprotein</keyword>
<feature type="domain" description="Response regulatory" evidence="6">
    <location>
        <begin position="545"/>
        <end position="663"/>
    </location>
</feature>
<evidence type="ECO:0000256" key="4">
    <source>
        <dbReference type="PROSITE-ProRule" id="PRU00169"/>
    </source>
</evidence>
<dbReference type="InterPro" id="IPR013656">
    <property type="entry name" value="PAS_4"/>
</dbReference>
<dbReference type="InterPro" id="IPR001789">
    <property type="entry name" value="Sig_transdc_resp-reg_receiver"/>
</dbReference>
<dbReference type="PRINTS" id="PR00344">
    <property type="entry name" value="BCTRLSENSOR"/>
</dbReference>
<keyword evidence="9" id="KW-0418">Kinase</keyword>
<proteinExistence type="predicted"/>
<dbReference type="InterPro" id="IPR000014">
    <property type="entry name" value="PAS"/>
</dbReference>
<dbReference type="CDD" id="cd00082">
    <property type="entry name" value="HisKA"/>
    <property type="match status" value="1"/>
</dbReference>
<evidence type="ECO:0000256" key="3">
    <source>
        <dbReference type="ARBA" id="ARBA00022553"/>
    </source>
</evidence>
<reference evidence="9 10" key="1">
    <citation type="journal article" date="2018" name="Syst. Appl. Microbiol.">
        <title>Abditibacterium utsteinense sp. nov., the first cultivated member of candidate phylum FBP, isolated from ice-free Antarctic soil samples.</title>
        <authorList>
            <person name="Tahon G."/>
            <person name="Tytgat B."/>
            <person name="Lebbe L."/>
            <person name="Carlier A."/>
            <person name="Willems A."/>
        </authorList>
    </citation>
    <scope>NUCLEOTIDE SEQUENCE [LARGE SCALE GENOMIC DNA]</scope>
    <source>
        <strain evidence="9 10">LMG 29911</strain>
    </source>
</reference>
<dbReference type="SMART" id="SM00387">
    <property type="entry name" value="HATPase_c"/>
    <property type="match status" value="1"/>
</dbReference>
<dbReference type="InterPro" id="IPR000700">
    <property type="entry name" value="PAS-assoc_C"/>
</dbReference>
<dbReference type="PROSITE" id="PS50112">
    <property type="entry name" value="PAS"/>
    <property type="match status" value="1"/>
</dbReference>
<evidence type="ECO:0000259" key="6">
    <source>
        <dbReference type="PROSITE" id="PS50110"/>
    </source>
</evidence>